<evidence type="ECO:0000313" key="2">
    <source>
        <dbReference type="Proteomes" id="UP000637383"/>
    </source>
</evidence>
<organism evidence="1 2">
    <name type="scientific">Nostoc paludosum FACHB-159</name>
    <dbReference type="NCBI Taxonomy" id="2692908"/>
    <lineage>
        <taxon>Bacteria</taxon>
        <taxon>Bacillati</taxon>
        <taxon>Cyanobacteriota</taxon>
        <taxon>Cyanophyceae</taxon>
        <taxon>Nostocales</taxon>
        <taxon>Nostocaceae</taxon>
        <taxon>Nostoc</taxon>
    </lineage>
</organism>
<keyword evidence="2" id="KW-1185">Reference proteome</keyword>
<dbReference type="EMBL" id="JACJTU010000009">
    <property type="protein sequence ID" value="MBD2734672.1"/>
    <property type="molecule type" value="Genomic_DNA"/>
</dbReference>
<protein>
    <submittedName>
        <fullName evidence="1">DUF29 family protein</fullName>
    </submittedName>
</protein>
<dbReference type="Gene3D" id="1.20.1220.20">
    <property type="entry name" value="Uncharcterised protein PF01724"/>
    <property type="match status" value="1"/>
</dbReference>
<proteinExistence type="predicted"/>
<dbReference type="Proteomes" id="UP000637383">
    <property type="component" value="Unassembled WGS sequence"/>
</dbReference>
<sequence length="54" mass="6071">MPPSLKLYLETIFAECYAQAVKQTKAETGLSVESFPASFPYQLSEVINDEFLPQ</sequence>
<dbReference type="RefSeq" id="WP_190955363.1">
    <property type="nucleotide sequence ID" value="NZ_JACJTU010000009.1"/>
</dbReference>
<gene>
    <name evidence="1" type="ORF">H6H03_12240</name>
</gene>
<dbReference type="Pfam" id="PF01724">
    <property type="entry name" value="DUF29"/>
    <property type="match status" value="1"/>
</dbReference>
<comment type="caution">
    <text evidence="1">The sequence shown here is derived from an EMBL/GenBank/DDBJ whole genome shotgun (WGS) entry which is preliminary data.</text>
</comment>
<evidence type="ECO:0000313" key="1">
    <source>
        <dbReference type="EMBL" id="MBD2734672.1"/>
    </source>
</evidence>
<reference evidence="1 2" key="1">
    <citation type="journal article" date="2020" name="ISME J.">
        <title>Comparative genomics reveals insights into cyanobacterial evolution and habitat adaptation.</title>
        <authorList>
            <person name="Chen M.Y."/>
            <person name="Teng W.K."/>
            <person name="Zhao L."/>
            <person name="Hu C.X."/>
            <person name="Zhou Y.K."/>
            <person name="Han B.P."/>
            <person name="Song L.R."/>
            <person name="Shu W.S."/>
        </authorList>
    </citation>
    <scope>NUCLEOTIDE SEQUENCE [LARGE SCALE GENOMIC DNA]</scope>
    <source>
        <strain evidence="1 2">FACHB-159</strain>
    </source>
</reference>
<accession>A0ABR8K5C9</accession>
<name>A0ABR8K5C9_9NOSO</name>